<keyword evidence="1" id="KW-0472">Membrane</keyword>
<sequence length="160" mass="18543">MKRFGFIALIVMIGAIIISSFFFIGKDAVKEDTIAFIQEIVKNEYSEQLTDEENAEIQAFFDSFRENNLPHPLIDGVEIHYYDVFTPPTENENFLQYISVKYEPIAGGGYDTDINFEYILYDVETGNPEEVYFAKLIIRSYDADLTNKELMFVSPMEKQK</sequence>
<accession>A0A1S2LPY4</accession>
<protein>
    <recommendedName>
        <fullName evidence="5">DUF3993 domain-containing protein</fullName>
    </recommendedName>
</protein>
<reference evidence="3 4" key="3">
    <citation type="journal article" date="2019" name="Int. J. Syst. Evol. Microbiol.">
        <title>Anaerobacillus isosaccharinicus sp. nov., an alkaliphilic bacterium which degrades isosaccharinic acid.</title>
        <authorList>
            <person name="Bassil N.M."/>
            <person name="Lloyd J.R."/>
        </authorList>
    </citation>
    <scope>NUCLEOTIDE SEQUENCE [LARGE SCALE GENOMIC DNA]</scope>
    <source>
        <strain evidence="3 4">NB2006</strain>
    </source>
</reference>
<dbReference type="Proteomes" id="UP000180175">
    <property type="component" value="Chromosome"/>
</dbReference>
<reference evidence="2 4" key="1">
    <citation type="submission" date="2016-10" db="EMBL/GenBank/DDBJ databases">
        <title>Draft genome sequences of four alkaliphilic bacteria belonging to the Anaerobacillus genus.</title>
        <authorList>
            <person name="Bassil N.M."/>
            <person name="Lloyd J.R."/>
        </authorList>
    </citation>
    <scope>NUCLEOTIDE SEQUENCE [LARGE SCALE GENOMIC DNA]</scope>
    <source>
        <strain evidence="2 4">NB2006</strain>
    </source>
</reference>
<reference evidence="3" key="4">
    <citation type="submission" date="2020-10" db="EMBL/GenBank/DDBJ databases">
        <authorList>
            <person name="Bassil N.M."/>
            <person name="Lloyd J.R."/>
        </authorList>
    </citation>
    <scope>NUCLEOTIDE SEQUENCE</scope>
    <source>
        <strain evidence="3">NB2006</strain>
    </source>
</reference>
<reference evidence="3 4" key="2">
    <citation type="journal article" date="2017" name="Genome Announc.">
        <title>Draft Genome Sequences of Four Alkaliphilic Bacteria Belonging to the Anaerobacillus Genus.</title>
        <authorList>
            <person name="Bassil N.M."/>
            <person name="Lloyd J.R."/>
        </authorList>
    </citation>
    <scope>NUCLEOTIDE SEQUENCE [LARGE SCALE GENOMIC DNA]</scope>
    <source>
        <strain evidence="3 4">NB2006</strain>
    </source>
</reference>
<evidence type="ECO:0008006" key="5">
    <source>
        <dbReference type="Google" id="ProtNLM"/>
    </source>
</evidence>
<organism evidence="2 4">
    <name type="scientific">Anaerobacillus isosaccharinicus</name>
    <dbReference type="NCBI Taxonomy" id="1532552"/>
    <lineage>
        <taxon>Bacteria</taxon>
        <taxon>Bacillati</taxon>
        <taxon>Bacillota</taxon>
        <taxon>Bacilli</taxon>
        <taxon>Bacillales</taxon>
        <taxon>Bacillaceae</taxon>
        <taxon>Anaerobacillus</taxon>
    </lineage>
</organism>
<evidence type="ECO:0000313" key="2">
    <source>
        <dbReference type="EMBL" id="OIJ13465.1"/>
    </source>
</evidence>
<feature type="transmembrane region" description="Helical" evidence="1">
    <location>
        <begin position="6"/>
        <end position="24"/>
    </location>
</feature>
<keyword evidence="1" id="KW-1133">Transmembrane helix</keyword>
<keyword evidence="1" id="KW-0812">Transmembrane</keyword>
<dbReference type="KEGG" id="aia:AWH56_022805"/>
<dbReference type="AlphaFoldDB" id="A0A1S2LPY4"/>
<evidence type="ECO:0000256" key="1">
    <source>
        <dbReference type="SAM" id="Phobius"/>
    </source>
</evidence>
<keyword evidence="4" id="KW-1185">Reference proteome</keyword>
<dbReference type="EMBL" id="CP063356">
    <property type="protein sequence ID" value="QOY35482.1"/>
    <property type="molecule type" value="Genomic_DNA"/>
</dbReference>
<evidence type="ECO:0000313" key="3">
    <source>
        <dbReference type="EMBL" id="QOY35482.1"/>
    </source>
</evidence>
<gene>
    <name evidence="3" type="ORF">AWH56_022805</name>
    <name evidence="2" type="ORF">AWH56_13510</name>
</gene>
<dbReference type="RefSeq" id="WP_071317610.1">
    <property type="nucleotide sequence ID" value="NZ_CP063356.2"/>
</dbReference>
<dbReference type="EMBL" id="LQXD01000123">
    <property type="protein sequence ID" value="OIJ13465.1"/>
    <property type="molecule type" value="Genomic_DNA"/>
</dbReference>
<name>A0A1S2LPY4_9BACI</name>
<dbReference type="OrthoDB" id="2969104at2"/>
<evidence type="ECO:0000313" key="4">
    <source>
        <dbReference type="Proteomes" id="UP000180175"/>
    </source>
</evidence>
<proteinExistence type="predicted"/>